<keyword evidence="2" id="KW-1185">Reference proteome</keyword>
<evidence type="ECO:0000313" key="2">
    <source>
        <dbReference type="Proteomes" id="UP001446032"/>
    </source>
</evidence>
<comment type="caution">
    <text evidence="1">The sequence shown here is derived from an EMBL/GenBank/DDBJ whole genome shotgun (WGS) entry which is preliminary data.</text>
</comment>
<evidence type="ECO:0000313" key="1">
    <source>
        <dbReference type="EMBL" id="MEQ2359653.1"/>
    </source>
</evidence>
<name>A0ABV1APW1_9FIRM</name>
<dbReference type="PROSITE" id="PS51257">
    <property type="entry name" value="PROKAR_LIPOPROTEIN"/>
    <property type="match status" value="1"/>
</dbReference>
<dbReference type="Proteomes" id="UP001446032">
    <property type="component" value="Unassembled WGS sequence"/>
</dbReference>
<dbReference type="RefSeq" id="WP_227222255.1">
    <property type="nucleotide sequence ID" value="NZ_JBBMEI010000063.1"/>
</dbReference>
<dbReference type="EMBL" id="JBBMEI010000063">
    <property type="protein sequence ID" value="MEQ2359653.1"/>
    <property type="molecule type" value="Genomic_DNA"/>
</dbReference>
<accession>A0ABV1APW1</accession>
<proteinExistence type="predicted"/>
<sequence>MRKKQIFMMLLLAVFLTLAGCHGEKQRQEEELFVRQVSEEGVCSLFYLS</sequence>
<gene>
    <name evidence="1" type="ORF">WMO75_15230</name>
</gene>
<organism evidence="1 2">
    <name type="scientific">Blautia intestinihominis</name>
    <dbReference type="NCBI Taxonomy" id="3133152"/>
    <lineage>
        <taxon>Bacteria</taxon>
        <taxon>Bacillati</taxon>
        <taxon>Bacillota</taxon>
        <taxon>Clostridia</taxon>
        <taxon>Lachnospirales</taxon>
        <taxon>Lachnospiraceae</taxon>
        <taxon>Blautia</taxon>
    </lineage>
</organism>
<protein>
    <submittedName>
        <fullName evidence="1">Uncharacterized protein</fullName>
    </submittedName>
</protein>
<reference evidence="1 2" key="1">
    <citation type="submission" date="2024-03" db="EMBL/GenBank/DDBJ databases">
        <title>Human intestinal bacterial collection.</title>
        <authorList>
            <person name="Pauvert C."/>
            <person name="Hitch T.C.A."/>
            <person name="Clavel T."/>
        </authorList>
    </citation>
    <scope>NUCLEOTIDE SEQUENCE [LARGE SCALE GENOMIC DNA]</scope>
    <source>
        <strain evidence="1 2">CLA-AA-H95</strain>
    </source>
</reference>